<reference evidence="4" key="2">
    <citation type="submission" date="2025-08" db="UniProtKB">
        <authorList>
            <consortium name="RefSeq"/>
        </authorList>
    </citation>
    <scope>IDENTIFICATION</scope>
    <source>
        <tissue evidence="4">Etiolated seedlings</tissue>
    </source>
</reference>
<organism evidence="3 4">
    <name type="scientific">Cicer arietinum</name>
    <name type="common">Chickpea</name>
    <name type="synonym">Garbanzo</name>
    <dbReference type="NCBI Taxonomy" id="3827"/>
    <lineage>
        <taxon>Eukaryota</taxon>
        <taxon>Viridiplantae</taxon>
        <taxon>Streptophyta</taxon>
        <taxon>Embryophyta</taxon>
        <taxon>Tracheophyta</taxon>
        <taxon>Spermatophyta</taxon>
        <taxon>Magnoliopsida</taxon>
        <taxon>eudicotyledons</taxon>
        <taxon>Gunneridae</taxon>
        <taxon>Pentapetalae</taxon>
        <taxon>rosids</taxon>
        <taxon>fabids</taxon>
        <taxon>Fabales</taxon>
        <taxon>Fabaceae</taxon>
        <taxon>Papilionoideae</taxon>
        <taxon>50 kb inversion clade</taxon>
        <taxon>NPAAA clade</taxon>
        <taxon>Hologalegina</taxon>
        <taxon>IRL clade</taxon>
        <taxon>Cicereae</taxon>
        <taxon>Cicer</taxon>
    </lineage>
</organism>
<dbReference type="PANTHER" id="PTHR33232">
    <property type="entry name" value="PROTEIN SIEVE ELEMENT OCCLUSION B-LIKE"/>
    <property type="match status" value="1"/>
</dbReference>
<evidence type="ECO:0000313" key="3">
    <source>
        <dbReference type="Proteomes" id="UP000087171"/>
    </source>
</evidence>
<dbReference type="PaxDb" id="3827-XP_004498013.1"/>
<sequence>MSASVASNVSNYLLAKSVKPLSNPLAWSDEKILDTVYITHVHTGERYDVESLFNLTSNIIKRSTAIADSVTIKTGTPIGFIEDKAPISGFEPPFRRLKQISSQMFSTVRGEHHAHITTMSILEQLKSYTWDGKAIVALAAFSLEYGHFWHLVQTPSGDQLGRSLAQMNKVQSIEKNRQAIADYNSLVKNLLFAVECITELEKLSTKGYETKDVPDLYLAMKEIPVAVYWAIITAVICSNHMDLLVGDSEEREAISSFEAKLASIVSKLKARLTSSRQKISELEDYWKRLRVFQTPTQIVEVIKALIFHNENQDHSVYDGLNRQMVSINVLRRKYVLLFISGLDNIRDEIRLLNSIYIGLQEDPLEVKGYRKEDFKILWIPIVDEWTLLHKAEFDNLKLDMPWYVVEYFKPLAGIRLIREFLNYKNKPILPVLNPQGSDGSTVNLNGSIVNPNAMHMIFVWGIDAFPFRPTDDESLTQKWNWFWSEIRKVYPRLQDIIKKDTFIFIYGGTDPKFMQEFSIAVEKIRRHEIIKKAEAVIEHYPLAKEDSTIVPSFWRGIGNLLSIMNQKTHKDPTIMNEKTHNEQTIYEIESLIRLKHSWVLMSKGPNVKLLGRGDRMLATAVDFEIWKEKVLEKAGFDVAFKEYYDRRGGEFPDDDCAVLQLENYPADTCGPIYCPDQCGRYMEIASVSYKCCHGHADHHNLDAPDHSGTVQIEKRS</sequence>
<evidence type="ECO:0000313" key="4">
    <source>
        <dbReference type="RefSeq" id="XP_004498013.1"/>
    </source>
</evidence>
<dbReference type="Pfam" id="PF14576">
    <property type="entry name" value="SEO_N"/>
    <property type="match status" value="1"/>
</dbReference>
<gene>
    <name evidence="4" type="primary">LOC101506963</name>
</gene>
<reference evidence="3" key="1">
    <citation type="journal article" date="2013" name="Nat. Biotechnol.">
        <title>Draft genome sequence of chickpea (Cicer arietinum) provides a resource for trait improvement.</title>
        <authorList>
            <person name="Varshney R.K."/>
            <person name="Song C."/>
            <person name="Saxena R.K."/>
            <person name="Azam S."/>
            <person name="Yu S."/>
            <person name="Sharpe A.G."/>
            <person name="Cannon S."/>
            <person name="Baek J."/>
            <person name="Rosen B.D."/>
            <person name="Tar'an B."/>
            <person name="Millan T."/>
            <person name="Zhang X."/>
            <person name="Ramsay L.D."/>
            <person name="Iwata A."/>
            <person name="Wang Y."/>
            <person name="Nelson W."/>
            <person name="Farmer A.D."/>
            <person name="Gaur P.M."/>
            <person name="Soderlund C."/>
            <person name="Penmetsa R.V."/>
            <person name="Xu C."/>
            <person name="Bharti A.K."/>
            <person name="He W."/>
            <person name="Winter P."/>
            <person name="Zhao S."/>
            <person name="Hane J.K."/>
            <person name="Carrasquilla-Garcia N."/>
            <person name="Condie J.A."/>
            <person name="Upadhyaya H.D."/>
            <person name="Luo M.C."/>
            <person name="Thudi M."/>
            <person name="Gowda C.L."/>
            <person name="Singh N.P."/>
            <person name="Lichtenzveig J."/>
            <person name="Gali K.K."/>
            <person name="Rubio J."/>
            <person name="Nadarajan N."/>
            <person name="Dolezel J."/>
            <person name="Bansal K.C."/>
            <person name="Xu X."/>
            <person name="Edwards D."/>
            <person name="Zhang G."/>
            <person name="Kahl G."/>
            <person name="Gil J."/>
            <person name="Singh K.B."/>
            <person name="Datta S.K."/>
            <person name="Jackson S.A."/>
            <person name="Wang J."/>
            <person name="Cook D.R."/>
        </authorList>
    </citation>
    <scope>NUCLEOTIDE SEQUENCE [LARGE SCALE GENOMIC DNA]</scope>
    <source>
        <strain evidence="3">cv. CDC Frontier</strain>
    </source>
</reference>
<evidence type="ECO:0000259" key="2">
    <source>
        <dbReference type="Pfam" id="PF14577"/>
    </source>
</evidence>
<dbReference type="InterPro" id="IPR039299">
    <property type="entry name" value="SEOA"/>
</dbReference>
<dbReference type="Pfam" id="PF14577">
    <property type="entry name" value="SEO_C"/>
    <property type="match status" value="1"/>
</dbReference>
<dbReference type="KEGG" id="cam:101506963"/>
<dbReference type="STRING" id="3827.A0A1S2Y1T6"/>
<dbReference type="eggNOG" id="ENOG502SJ4F">
    <property type="taxonomic scope" value="Eukaryota"/>
</dbReference>
<dbReference type="AlphaFoldDB" id="A0A1S2Y1T6"/>
<feature type="domain" description="Sieve element occlusion C-terminal" evidence="2">
    <location>
        <begin position="488"/>
        <end position="693"/>
    </location>
</feature>
<protein>
    <submittedName>
        <fullName evidence="4">Protein SIEVE ELEMENT OCCLUSION B-like</fullName>
    </submittedName>
</protein>
<evidence type="ECO:0000259" key="1">
    <source>
        <dbReference type="Pfam" id="PF14576"/>
    </source>
</evidence>
<dbReference type="GO" id="GO:0010088">
    <property type="term" value="P:phloem development"/>
    <property type="evidence" value="ECO:0007669"/>
    <property type="project" value="InterPro"/>
</dbReference>
<dbReference type="RefSeq" id="XP_004498013.1">
    <property type="nucleotide sequence ID" value="XM_004497956.3"/>
</dbReference>
<dbReference type="GeneID" id="101506963"/>
<dbReference type="InterPro" id="IPR027942">
    <property type="entry name" value="SEO_N"/>
</dbReference>
<feature type="domain" description="Sieve element occlusion N-terminal" evidence="1">
    <location>
        <begin position="27"/>
        <end position="295"/>
    </location>
</feature>
<dbReference type="OrthoDB" id="1372655at2759"/>
<name>A0A1S2Y1T6_CICAR</name>
<dbReference type="Proteomes" id="UP000087171">
    <property type="component" value="Chromosome Ca4"/>
</dbReference>
<keyword evidence="3" id="KW-1185">Reference proteome</keyword>
<dbReference type="PANTHER" id="PTHR33232:SF17">
    <property type="entry name" value="SIEVE ELEMENT OCCLUSION-RELATED"/>
    <property type="match status" value="1"/>
</dbReference>
<proteinExistence type="predicted"/>
<dbReference type="InterPro" id="IPR027944">
    <property type="entry name" value="SEO_C"/>
</dbReference>
<accession>A0A1S2Y1T6</accession>